<name>A0A2T4AAE2_TRIHA</name>
<reference evidence="1 2" key="1">
    <citation type="submission" date="2016-07" db="EMBL/GenBank/DDBJ databases">
        <title>Multiple horizontal gene transfer events from other fungi enriched the ability of initially mycotrophic Trichoderma (Ascomycota) to feed on dead plant biomass.</title>
        <authorList>
            <consortium name="DOE Joint Genome Institute"/>
            <person name="Aerts A."/>
            <person name="Atanasova L."/>
            <person name="Chenthamara K."/>
            <person name="Zhang J."/>
            <person name="Grujic M."/>
            <person name="Henrissat B."/>
            <person name="Kuo A."/>
            <person name="Salamov A."/>
            <person name="Lipzen A."/>
            <person name="Labutti K."/>
            <person name="Barry K."/>
            <person name="Miao Y."/>
            <person name="Rahimi M.J."/>
            <person name="Shen Q."/>
            <person name="Grigoriev I.V."/>
            <person name="Kubicek C.P."/>
            <person name="Druzhinina I.S."/>
        </authorList>
    </citation>
    <scope>NUCLEOTIDE SEQUENCE [LARGE SCALE GENOMIC DNA]</scope>
    <source>
        <strain evidence="1 2">CBS 226.95</strain>
    </source>
</reference>
<dbReference type="RefSeq" id="XP_024773565.1">
    <property type="nucleotide sequence ID" value="XM_024921675.1"/>
</dbReference>
<dbReference type="GeneID" id="36630258"/>
<accession>A0A2T4AAE2</accession>
<sequence length="95" mass="10853">SPTPEPPTMKTVERSLDRDTVVGKMGDLITTAASRHWTEEKHKQLGEELAEEMVVVLPADMKLLLRVFAGMTKNEQIGKWVDECREDKSTIRWTE</sequence>
<dbReference type="AlphaFoldDB" id="A0A2T4AAE2"/>
<gene>
    <name evidence="1" type="ORF">M431DRAFT_64996</name>
</gene>
<organism evidence="1 2">
    <name type="scientific">Trichoderma harzianum CBS 226.95</name>
    <dbReference type="NCBI Taxonomy" id="983964"/>
    <lineage>
        <taxon>Eukaryota</taxon>
        <taxon>Fungi</taxon>
        <taxon>Dikarya</taxon>
        <taxon>Ascomycota</taxon>
        <taxon>Pezizomycotina</taxon>
        <taxon>Sordariomycetes</taxon>
        <taxon>Hypocreomycetidae</taxon>
        <taxon>Hypocreales</taxon>
        <taxon>Hypocreaceae</taxon>
        <taxon>Trichoderma</taxon>
    </lineage>
</organism>
<protein>
    <submittedName>
        <fullName evidence="1">Uncharacterized protein</fullName>
    </submittedName>
</protein>
<evidence type="ECO:0000313" key="2">
    <source>
        <dbReference type="Proteomes" id="UP000241690"/>
    </source>
</evidence>
<evidence type="ECO:0000313" key="1">
    <source>
        <dbReference type="EMBL" id="PTB53888.1"/>
    </source>
</evidence>
<dbReference type="EMBL" id="KZ679681">
    <property type="protein sequence ID" value="PTB53888.1"/>
    <property type="molecule type" value="Genomic_DNA"/>
</dbReference>
<feature type="non-terminal residue" evidence="1">
    <location>
        <position position="95"/>
    </location>
</feature>
<keyword evidence="2" id="KW-1185">Reference proteome</keyword>
<feature type="non-terminal residue" evidence="1">
    <location>
        <position position="1"/>
    </location>
</feature>
<proteinExistence type="predicted"/>
<dbReference type="Proteomes" id="UP000241690">
    <property type="component" value="Unassembled WGS sequence"/>
</dbReference>